<sequence>MFEQGMAEPQAAYDLPLKPAPLNKQRAKRAVIRACENETLSILEDSAYLLSTKLIKL</sequence>
<name>A0A4R8DU39_9BACT</name>
<proteinExistence type="predicted"/>
<evidence type="ECO:0000313" key="1">
    <source>
        <dbReference type="EMBL" id="TDX01860.1"/>
    </source>
</evidence>
<dbReference type="EMBL" id="SODV01000001">
    <property type="protein sequence ID" value="TDX01860.1"/>
    <property type="molecule type" value="Genomic_DNA"/>
</dbReference>
<evidence type="ECO:0000313" key="2">
    <source>
        <dbReference type="Proteomes" id="UP000294498"/>
    </source>
</evidence>
<dbReference type="Proteomes" id="UP000294498">
    <property type="component" value="Unassembled WGS sequence"/>
</dbReference>
<comment type="caution">
    <text evidence="1">The sequence shown here is derived from an EMBL/GenBank/DDBJ whole genome shotgun (WGS) entry which is preliminary data.</text>
</comment>
<accession>A0A4R8DU39</accession>
<gene>
    <name evidence="1" type="ORF">EDB95_2904</name>
</gene>
<protein>
    <submittedName>
        <fullName evidence="1">Uncharacterized protein</fullName>
    </submittedName>
</protein>
<organism evidence="1 2">
    <name type="scientific">Dinghuibacter silviterrae</name>
    <dbReference type="NCBI Taxonomy" id="1539049"/>
    <lineage>
        <taxon>Bacteria</taxon>
        <taxon>Pseudomonadati</taxon>
        <taxon>Bacteroidota</taxon>
        <taxon>Chitinophagia</taxon>
        <taxon>Chitinophagales</taxon>
        <taxon>Chitinophagaceae</taxon>
        <taxon>Dinghuibacter</taxon>
    </lineage>
</organism>
<keyword evidence="2" id="KW-1185">Reference proteome</keyword>
<reference evidence="1 2" key="1">
    <citation type="submission" date="2019-03" db="EMBL/GenBank/DDBJ databases">
        <title>Genomic Encyclopedia of Type Strains, Phase IV (KMG-IV): sequencing the most valuable type-strain genomes for metagenomic binning, comparative biology and taxonomic classification.</title>
        <authorList>
            <person name="Goeker M."/>
        </authorList>
    </citation>
    <scope>NUCLEOTIDE SEQUENCE [LARGE SCALE GENOMIC DNA]</scope>
    <source>
        <strain evidence="1 2">DSM 100059</strain>
    </source>
</reference>
<dbReference type="AlphaFoldDB" id="A0A4R8DU39"/>